<proteinExistence type="predicted"/>
<feature type="region of interest" description="Disordered" evidence="1">
    <location>
        <begin position="354"/>
        <end position="385"/>
    </location>
</feature>
<sequence length="516" mass="55550">MHPVVIHAVTRHLEVLMLQRIGWSDPLSEIVVTDIPPKVPDARMSFSKDRVMVWFAGIGAKLYSLEVSVKEKELPRRLVAHVNLLPNNPVSCLACSAVAESRCYVGCKMAMVQIMEWVDPKSFKSSHLGKVQIPGEDATVLAMRSIRGEEEVLAILLENKTVYLQGLLNEADDKVVQSGAPVLAVSLASIPSSLPTLTAMFGGPKSPAACAGSLHLGWLAEDSNTFQIAAVPLKSERKPKPMNSIKAEARRPSLSTQERLDRSPMTTPRGGNLRRKPLNGAGASGLTRPASSRGVTSSLVPDVDGRKDSRRMVSGPSATRSAGKPVARPLKRNPRLPNKAASVDVVEELAVSESEAHARVPSPGATERHRSLEATRTPARPSARCQEDVTVMVEREERWQSGTHVAIQPQQTWAPGGTGASTPQMWRIGATASRGPRPMPHAPSPQGQISQSQSAIQGLSSWPTVWIPQAVPASSLTRHSMGQTLMQTPVSASPAVIHRLPGGPQAYLGRWPVPPF</sequence>
<dbReference type="EMBL" id="CAUJNA010002269">
    <property type="protein sequence ID" value="CAJ1392137.1"/>
    <property type="molecule type" value="Genomic_DNA"/>
</dbReference>
<feature type="compositionally biased region" description="Polar residues" evidence="1">
    <location>
        <begin position="289"/>
        <end position="299"/>
    </location>
</feature>
<name>A0AA36IQI6_9DINO</name>
<protein>
    <submittedName>
        <fullName evidence="2">Uncharacterized protein</fullName>
    </submittedName>
</protein>
<accession>A0AA36IQI6</accession>
<keyword evidence="3" id="KW-1185">Reference proteome</keyword>
<comment type="caution">
    <text evidence="2">The sequence shown here is derived from an EMBL/GenBank/DDBJ whole genome shotgun (WGS) entry which is preliminary data.</text>
</comment>
<evidence type="ECO:0000313" key="3">
    <source>
        <dbReference type="Proteomes" id="UP001178507"/>
    </source>
</evidence>
<organism evidence="2 3">
    <name type="scientific">Effrenium voratum</name>
    <dbReference type="NCBI Taxonomy" id="2562239"/>
    <lineage>
        <taxon>Eukaryota</taxon>
        <taxon>Sar</taxon>
        <taxon>Alveolata</taxon>
        <taxon>Dinophyceae</taxon>
        <taxon>Suessiales</taxon>
        <taxon>Symbiodiniaceae</taxon>
        <taxon>Effrenium</taxon>
    </lineage>
</organism>
<dbReference type="Proteomes" id="UP001178507">
    <property type="component" value="Unassembled WGS sequence"/>
</dbReference>
<evidence type="ECO:0000313" key="2">
    <source>
        <dbReference type="EMBL" id="CAJ1392137.1"/>
    </source>
</evidence>
<reference evidence="2" key="1">
    <citation type="submission" date="2023-08" db="EMBL/GenBank/DDBJ databases">
        <authorList>
            <person name="Chen Y."/>
            <person name="Shah S."/>
            <person name="Dougan E. K."/>
            <person name="Thang M."/>
            <person name="Chan C."/>
        </authorList>
    </citation>
    <scope>NUCLEOTIDE SEQUENCE</scope>
</reference>
<gene>
    <name evidence="2" type="ORF">EVOR1521_LOCUS17308</name>
</gene>
<dbReference type="AlphaFoldDB" id="A0AA36IQI6"/>
<evidence type="ECO:0000256" key="1">
    <source>
        <dbReference type="SAM" id="MobiDB-lite"/>
    </source>
</evidence>
<feature type="region of interest" description="Disordered" evidence="1">
    <location>
        <begin position="231"/>
        <end position="339"/>
    </location>
</feature>